<dbReference type="EMBL" id="MWDB01000078">
    <property type="protein sequence ID" value="OQB39736.1"/>
    <property type="molecule type" value="Genomic_DNA"/>
</dbReference>
<evidence type="ECO:0000313" key="1">
    <source>
        <dbReference type="EMBL" id="OQB39736.1"/>
    </source>
</evidence>
<proteinExistence type="predicted"/>
<protein>
    <submittedName>
        <fullName evidence="1">Uncharacterized protein</fullName>
    </submittedName>
</protein>
<sequence length="74" mass="8547">MTLGNKDGSYLFSANNSSLDSASLKKNRIEKIDNINAFYESAYDTIKKLTINNRDVFFDAYMFKYKDSKMDLIV</sequence>
<name>A0A1V5ZI22_9BACT</name>
<gene>
    <name evidence="1" type="ORF">BWY04_01532</name>
</gene>
<comment type="caution">
    <text evidence="1">The sequence shown here is derived from an EMBL/GenBank/DDBJ whole genome shotgun (WGS) entry which is preliminary data.</text>
</comment>
<accession>A0A1V5ZI22</accession>
<dbReference type="Proteomes" id="UP000485621">
    <property type="component" value="Unassembled WGS sequence"/>
</dbReference>
<dbReference type="AlphaFoldDB" id="A0A1V5ZI22"/>
<reference evidence="1" key="1">
    <citation type="submission" date="2017-02" db="EMBL/GenBank/DDBJ databases">
        <title>Delving into the versatile metabolic prowess of the omnipresent phylum Bacteroidetes.</title>
        <authorList>
            <person name="Nobu M.K."/>
            <person name="Mei R."/>
            <person name="Narihiro T."/>
            <person name="Kuroda K."/>
            <person name="Liu W.-T."/>
        </authorList>
    </citation>
    <scope>NUCLEOTIDE SEQUENCE</scope>
    <source>
        <strain evidence="1">ADurb.Bin160</strain>
    </source>
</reference>
<organism evidence="1">
    <name type="scientific">candidate division CPR1 bacterium ADurb.Bin160</name>
    <dbReference type="NCBI Taxonomy" id="1852826"/>
    <lineage>
        <taxon>Bacteria</taxon>
        <taxon>candidate division CPR1</taxon>
    </lineage>
</organism>